<protein>
    <submittedName>
        <fullName evidence="1">Unnamed protein product</fullName>
    </submittedName>
</protein>
<proteinExistence type="predicted"/>
<evidence type="ECO:0000313" key="1">
    <source>
        <dbReference type="EMBL" id="GMF52736.1"/>
    </source>
</evidence>
<dbReference type="EMBL" id="BSXT01003134">
    <property type="protein sequence ID" value="GMF52736.1"/>
    <property type="molecule type" value="Genomic_DNA"/>
</dbReference>
<evidence type="ECO:0000313" key="2">
    <source>
        <dbReference type="Proteomes" id="UP001165121"/>
    </source>
</evidence>
<gene>
    <name evidence="1" type="ORF">Pfra01_002165300</name>
</gene>
<dbReference type="Proteomes" id="UP001165121">
    <property type="component" value="Unassembled WGS sequence"/>
</dbReference>
<accession>A0A9W7D1T1</accession>
<keyword evidence="2" id="KW-1185">Reference proteome</keyword>
<comment type="caution">
    <text evidence="1">The sequence shown here is derived from an EMBL/GenBank/DDBJ whole genome shotgun (WGS) entry which is preliminary data.</text>
</comment>
<organism evidence="1 2">
    <name type="scientific">Phytophthora fragariaefolia</name>
    <dbReference type="NCBI Taxonomy" id="1490495"/>
    <lineage>
        <taxon>Eukaryota</taxon>
        <taxon>Sar</taxon>
        <taxon>Stramenopiles</taxon>
        <taxon>Oomycota</taxon>
        <taxon>Peronosporomycetes</taxon>
        <taxon>Peronosporales</taxon>
        <taxon>Peronosporaceae</taxon>
        <taxon>Phytophthora</taxon>
    </lineage>
</organism>
<name>A0A9W7D1T1_9STRA</name>
<reference evidence="1" key="1">
    <citation type="submission" date="2023-04" db="EMBL/GenBank/DDBJ databases">
        <title>Phytophthora fragariaefolia NBRC 109709.</title>
        <authorList>
            <person name="Ichikawa N."/>
            <person name="Sato H."/>
            <person name="Tonouchi N."/>
        </authorList>
    </citation>
    <scope>NUCLEOTIDE SEQUENCE</scope>
    <source>
        <strain evidence="1">NBRC 109709</strain>
    </source>
</reference>
<sequence>MLSALRSTWLPWISTAVGSGRVLCLCVPVVAAASWPVFTVNARCTTGKLGPPLDSPSTPFIGDSGGELTTSVGSQHWDSAHLHEPHLDQYSVLGHLVSTSSPLASQPLKPHPSLGRWPLSDLAEAMSHSS</sequence>
<dbReference type="AlphaFoldDB" id="A0A9W7D1T1"/>